<keyword evidence="6" id="KW-1133">Transmembrane helix</keyword>
<feature type="non-terminal residue" evidence="8">
    <location>
        <position position="849"/>
    </location>
</feature>
<evidence type="ECO:0000256" key="1">
    <source>
        <dbReference type="ARBA" id="ARBA00004196"/>
    </source>
</evidence>
<dbReference type="InterPro" id="IPR013783">
    <property type="entry name" value="Ig-like_fold"/>
</dbReference>
<evidence type="ECO:0000259" key="7">
    <source>
        <dbReference type="Pfam" id="PF03442"/>
    </source>
</evidence>
<proteinExistence type="predicted"/>
<dbReference type="Gene3D" id="2.60.40.4270">
    <property type="entry name" value="Listeria-Bacteroides repeat domain"/>
    <property type="match status" value="5"/>
</dbReference>
<keyword evidence="4" id="KW-0119">Carbohydrate metabolism</keyword>
<dbReference type="EMBL" id="OBMQ01000001">
    <property type="protein sequence ID" value="SOB90681.1"/>
    <property type="molecule type" value="Genomic_DNA"/>
</dbReference>
<evidence type="ECO:0000256" key="3">
    <source>
        <dbReference type="ARBA" id="ARBA00023001"/>
    </source>
</evidence>
<comment type="subcellular location">
    <subcellularLocation>
        <location evidence="1">Cell envelope</location>
    </subcellularLocation>
</comment>
<evidence type="ECO:0000256" key="4">
    <source>
        <dbReference type="ARBA" id="ARBA00023277"/>
    </source>
</evidence>
<feature type="domain" description="Carbohydrate binding X2" evidence="7">
    <location>
        <begin position="428"/>
        <end position="510"/>
    </location>
</feature>
<gene>
    <name evidence="8" type="ORF">SAMN05880501_101196</name>
</gene>
<dbReference type="RefSeq" id="WP_202615597.1">
    <property type="nucleotide sequence ID" value="NZ_OBMQ01000001.1"/>
</dbReference>
<dbReference type="InterPro" id="IPR013378">
    <property type="entry name" value="InlB-like_B-rpt"/>
</dbReference>
<keyword evidence="6" id="KW-0812">Transmembrane</keyword>
<dbReference type="Pfam" id="PF09479">
    <property type="entry name" value="Flg_new"/>
    <property type="match status" value="5"/>
</dbReference>
<keyword evidence="2" id="KW-0732">Signal</keyword>
<dbReference type="Pfam" id="PF03442">
    <property type="entry name" value="CBM_X2"/>
    <property type="match status" value="1"/>
</dbReference>
<dbReference type="InterPro" id="IPR005102">
    <property type="entry name" value="Carbo-bd_X2"/>
</dbReference>
<feature type="transmembrane region" description="Helical" evidence="6">
    <location>
        <begin position="21"/>
        <end position="41"/>
    </location>
</feature>
<evidence type="ECO:0000256" key="2">
    <source>
        <dbReference type="ARBA" id="ARBA00022729"/>
    </source>
</evidence>
<dbReference type="AlphaFoldDB" id="A0A285R9F0"/>
<dbReference type="GO" id="GO:0030313">
    <property type="term" value="C:cell envelope"/>
    <property type="evidence" value="ECO:0007669"/>
    <property type="project" value="UniProtKB-SubCell"/>
</dbReference>
<keyword evidence="3" id="KW-0136">Cellulose degradation</keyword>
<sequence>MRRKIQKLKHINKASYKQFNTLTLICIFTLSLFIIPVVSFANDDINPVRVDIETNSMDSIIYDAPIVIGDKLLVGWADLTTGQYYHSIVDKAGNVVTNPINYVIDKKTDSTKVFKKLLANGYILVYWYNQSLNNILTTDCFFKIIDINGIEIVPTTKINSQQGELNRFTEVAQLSNGNLAFVWATDGSNYALRRFTTDGTPIDAKQISITSLVGIAGSQYTHKIAANENGRFMIMLKNYSSPNYIGMIFENNSQAPIQVGGQNMFTISSVGENGADGIHQLVALPNGKFLTAYRKKMGADTNTRSLALKIYNDDGSVHLDEKVIRTLHSWGEIEEPVVTEGGFYLFSSYIDLNSGTKNYYNEEYNIDGSLKGNLQIIDKQLNETYGAKFRFRDIDGKMSLLINDIEITGRTDYDTWILRNQTIQDSTINPSTSSFNKNVTKQADVVVEMELNGNSLTNISNNGTTLTKGTDYTLSGSTVTIKKEYLATLQAGTTTLNFIFSAGKSQSLVITIVDIPTYKILYNGNNHTSGNVPIDSNVYEQNTKVTVLGNTGALQRTGYTFEGWNTESNGSGISYSVGDTFSITSNVTLYAKWKVNEYTVTFKNPDGTVLKTETVQHGSNATAPENPTRIGHTFTGWDKGFTNITDDLTVTAQYQVNEYDIHFDSKGGSSVSSQKADYGSKISAPVPPTKEGYNFAGWYKEENLTTAWNFATDTVPVNGITLYAKWTIKEYTVTFKNPDGTVLKTETVQHGSNATAPENPTRIGHTFTGWDKGFTNITDDLTVTAQYQVNEYDIHFDSKGGSSVNSQKAEYGSKISAPVPPTKEGYNFAGWYKEENLTTAWNFATDTVP</sequence>
<keyword evidence="9" id="KW-1185">Reference proteome</keyword>
<reference evidence="9" key="1">
    <citation type="submission" date="2017-08" db="EMBL/GenBank/DDBJ databases">
        <authorList>
            <person name="Varghese N."/>
            <person name="Submissions S."/>
        </authorList>
    </citation>
    <scope>NUCLEOTIDE SEQUENCE [LARGE SCALE GENOMIC DNA]</scope>
    <source>
        <strain evidence="9">JC22</strain>
    </source>
</reference>
<dbReference type="InterPro" id="IPR042229">
    <property type="entry name" value="Listeria/Bacterioides_rpt_sf"/>
</dbReference>
<accession>A0A285R9F0</accession>
<dbReference type="InterPro" id="IPR014756">
    <property type="entry name" value="Ig_E-set"/>
</dbReference>
<dbReference type="Proteomes" id="UP000219636">
    <property type="component" value="Unassembled WGS sequence"/>
</dbReference>
<dbReference type="GO" id="GO:0030245">
    <property type="term" value="P:cellulose catabolic process"/>
    <property type="evidence" value="ECO:0007669"/>
    <property type="project" value="UniProtKB-KW"/>
</dbReference>
<evidence type="ECO:0000313" key="8">
    <source>
        <dbReference type="EMBL" id="SOB90681.1"/>
    </source>
</evidence>
<name>A0A285R9F0_9BACL</name>
<evidence type="ECO:0000313" key="9">
    <source>
        <dbReference type="Proteomes" id="UP000219636"/>
    </source>
</evidence>
<keyword evidence="5" id="KW-0624">Polysaccharide degradation</keyword>
<organism evidence="8 9">
    <name type="scientific">Ureibacillus xyleni</name>
    <dbReference type="NCBI Taxonomy" id="614648"/>
    <lineage>
        <taxon>Bacteria</taxon>
        <taxon>Bacillati</taxon>
        <taxon>Bacillota</taxon>
        <taxon>Bacilli</taxon>
        <taxon>Bacillales</taxon>
        <taxon>Caryophanaceae</taxon>
        <taxon>Ureibacillus</taxon>
    </lineage>
</organism>
<dbReference type="SUPFAM" id="SSF81296">
    <property type="entry name" value="E set domains"/>
    <property type="match status" value="1"/>
</dbReference>
<protein>
    <submittedName>
        <fullName evidence="8">Uncharacterized repeat protein (TIGR02543 family)</fullName>
    </submittedName>
</protein>
<keyword evidence="6" id="KW-0472">Membrane</keyword>
<dbReference type="Gene3D" id="2.60.40.10">
    <property type="entry name" value="Immunoglobulins"/>
    <property type="match status" value="1"/>
</dbReference>
<evidence type="ECO:0000256" key="6">
    <source>
        <dbReference type="SAM" id="Phobius"/>
    </source>
</evidence>
<dbReference type="NCBIfam" id="TIGR02543">
    <property type="entry name" value="List_Bact_rpt"/>
    <property type="match status" value="3"/>
</dbReference>
<evidence type="ECO:0000256" key="5">
    <source>
        <dbReference type="ARBA" id="ARBA00023326"/>
    </source>
</evidence>